<dbReference type="SUPFAM" id="SSF159283">
    <property type="entry name" value="Guanosine diphospho-D-mannose pyrophosphorylase/mannose-6-phosphate isomerase linker domain"/>
    <property type="match status" value="1"/>
</dbReference>
<keyword evidence="1" id="KW-0548">Nucleotidyltransferase</keyword>
<dbReference type="GO" id="GO:0016779">
    <property type="term" value="F:nucleotidyltransferase activity"/>
    <property type="evidence" value="ECO:0007669"/>
    <property type="project" value="UniProtKB-KW"/>
</dbReference>
<gene>
    <name evidence="1" type="ORF">Q604_UNBC18477G0001</name>
</gene>
<dbReference type="EMBL" id="AZMM01018477">
    <property type="protein sequence ID" value="ETJ19801.1"/>
    <property type="molecule type" value="Genomic_DNA"/>
</dbReference>
<feature type="non-terminal residue" evidence="1">
    <location>
        <position position="1"/>
    </location>
</feature>
<accession>W1WPH5</accession>
<protein>
    <submittedName>
        <fullName evidence="1">Mannose-1-phosphate guanylyltransferase</fullName>
    </submittedName>
</protein>
<reference evidence="1" key="1">
    <citation type="submission" date="2013-12" db="EMBL/GenBank/DDBJ databases">
        <title>A Varibaculum cambriense genome reconstructed from a premature infant gut community with otherwise low bacterial novelty that shifts toward anaerobic metabolism during the third week of life.</title>
        <authorList>
            <person name="Brown C.T."/>
            <person name="Sharon I."/>
            <person name="Thomas B.C."/>
            <person name="Castelle C.J."/>
            <person name="Morowitz M.J."/>
            <person name="Banfield J.F."/>
        </authorList>
    </citation>
    <scope>NUCLEOTIDE SEQUENCE</scope>
</reference>
<evidence type="ECO:0000313" key="1">
    <source>
        <dbReference type="EMBL" id="ETJ19801.1"/>
    </source>
</evidence>
<keyword evidence="1" id="KW-0808">Transferase</keyword>
<comment type="caution">
    <text evidence="1">The sequence shown here is derived from an EMBL/GenBank/DDBJ whole genome shotgun (WGS) entry which is preliminary data.</text>
</comment>
<sequence>NIAINNDKRVVMIGIEDVMTIETDDSIYIVNKGYMDNLRDYRESI</sequence>
<dbReference type="AlphaFoldDB" id="W1WPH5"/>
<organism evidence="1">
    <name type="scientific">human gut metagenome</name>
    <dbReference type="NCBI Taxonomy" id="408170"/>
    <lineage>
        <taxon>unclassified sequences</taxon>
        <taxon>metagenomes</taxon>
        <taxon>organismal metagenomes</taxon>
    </lineage>
</organism>
<proteinExistence type="predicted"/>
<name>W1WPH5_9ZZZZ</name>